<sequence length="112" mass="12527">MYAQKLPSGRCHYSRKVIAEANIVHVATVSRVMTANDDAIQQKKRGPKFKLNDRARRRVVRYFFHNPGSSAPGAIKELGLQVSAEGVHPFMRDLDAQYVKQLDSSECNSPLG</sequence>
<evidence type="ECO:0000313" key="2">
    <source>
        <dbReference type="Proteomes" id="UP000591131"/>
    </source>
</evidence>
<keyword evidence="2" id="KW-1185">Reference proteome</keyword>
<dbReference type="Proteomes" id="UP000591131">
    <property type="component" value="Unassembled WGS sequence"/>
</dbReference>
<dbReference type="AlphaFoldDB" id="A0A7J6LNH3"/>
<dbReference type="EMBL" id="JAAPAO010000401">
    <property type="protein sequence ID" value="KAF4660763.1"/>
    <property type="molecule type" value="Genomic_DNA"/>
</dbReference>
<organism evidence="1 2">
    <name type="scientific">Perkinsus chesapeaki</name>
    <name type="common">Clam parasite</name>
    <name type="synonym">Perkinsus andrewsi</name>
    <dbReference type="NCBI Taxonomy" id="330153"/>
    <lineage>
        <taxon>Eukaryota</taxon>
        <taxon>Sar</taxon>
        <taxon>Alveolata</taxon>
        <taxon>Perkinsozoa</taxon>
        <taxon>Perkinsea</taxon>
        <taxon>Perkinsida</taxon>
        <taxon>Perkinsidae</taxon>
        <taxon>Perkinsus</taxon>
    </lineage>
</organism>
<accession>A0A7J6LNH3</accession>
<reference evidence="1 2" key="1">
    <citation type="submission" date="2020-04" db="EMBL/GenBank/DDBJ databases">
        <title>Perkinsus chesapeaki whole genome sequence.</title>
        <authorList>
            <person name="Bogema D.R."/>
        </authorList>
    </citation>
    <scope>NUCLEOTIDE SEQUENCE [LARGE SCALE GENOMIC DNA]</scope>
    <source>
        <strain evidence="1">ATCC PRA-425</strain>
    </source>
</reference>
<evidence type="ECO:0000313" key="1">
    <source>
        <dbReference type="EMBL" id="KAF4660763.1"/>
    </source>
</evidence>
<name>A0A7J6LNH3_PERCH</name>
<gene>
    <name evidence="1" type="ORF">FOL47_007031</name>
</gene>
<proteinExistence type="predicted"/>
<comment type="caution">
    <text evidence="1">The sequence shown here is derived from an EMBL/GenBank/DDBJ whole genome shotgun (WGS) entry which is preliminary data.</text>
</comment>
<protein>
    <submittedName>
        <fullName evidence="1">Uncharacterized protein</fullName>
    </submittedName>
</protein>
<dbReference type="OrthoDB" id="437705at2759"/>